<accession>A0A0A9AYT3</accession>
<protein>
    <submittedName>
        <fullName evidence="1">Uncharacterized protein</fullName>
    </submittedName>
</protein>
<dbReference type="EMBL" id="GBRH01245668">
    <property type="protein sequence ID" value="JAD52227.1"/>
    <property type="molecule type" value="Transcribed_RNA"/>
</dbReference>
<proteinExistence type="predicted"/>
<name>A0A0A9AYT3_ARUDO</name>
<reference evidence="1" key="1">
    <citation type="submission" date="2014-09" db="EMBL/GenBank/DDBJ databases">
        <authorList>
            <person name="Magalhaes I.L.F."/>
            <person name="Oliveira U."/>
            <person name="Santos F.R."/>
            <person name="Vidigal T.H.D.A."/>
            <person name="Brescovit A.D."/>
            <person name="Santos A.J."/>
        </authorList>
    </citation>
    <scope>NUCLEOTIDE SEQUENCE</scope>
    <source>
        <tissue evidence="1">Shoot tissue taken approximately 20 cm above the soil surface</tissue>
    </source>
</reference>
<evidence type="ECO:0000313" key="1">
    <source>
        <dbReference type="EMBL" id="JAD52227.1"/>
    </source>
</evidence>
<organism evidence="1">
    <name type="scientific">Arundo donax</name>
    <name type="common">Giant reed</name>
    <name type="synonym">Donax arundinaceus</name>
    <dbReference type="NCBI Taxonomy" id="35708"/>
    <lineage>
        <taxon>Eukaryota</taxon>
        <taxon>Viridiplantae</taxon>
        <taxon>Streptophyta</taxon>
        <taxon>Embryophyta</taxon>
        <taxon>Tracheophyta</taxon>
        <taxon>Spermatophyta</taxon>
        <taxon>Magnoliopsida</taxon>
        <taxon>Liliopsida</taxon>
        <taxon>Poales</taxon>
        <taxon>Poaceae</taxon>
        <taxon>PACMAD clade</taxon>
        <taxon>Arundinoideae</taxon>
        <taxon>Arundineae</taxon>
        <taxon>Arundo</taxon>
    </lineage>
</organism>
<sequence length="36" mass="3988">MICCPYNHLSFQNKVLAPSPITDSTAMAKERTQSCT</sequence>
<reference evidence="1" key="2">
    <citation type="journal article" date="2015" name="Data Brief">
        <title>Shoot transcriptome of the giant reed, Arundo donax.</title>
        <authorList>
            <person name="Barrero R.A."/>
            <person name="Guerrero F.D."/>
            <person name="Moolhuijzen P."/>
            <person name="Goolsby J.A."/>
            <person name="Tidwell J."/>
            <person name="Bellgard S.E."/>
            <person name="Bellgard M.I."/>
        </authorList>
    </citation>
    <scope>NUCLEOTIDE SEQUENCE</scope>
    <source>
        <tissue evidence="1">Shoot tissue taken approximately 20 cm above the soil surface</tissue>
    </source>
</reference>
<dbReference type="AlphaFoldDB" id="A0A0A9AYT3"/>